<feature type="transmembrane region" description="Helical" evidence="2">
    <location>
        <begin position="35"/>
        <end position="55"/>
    </location>
</feature>
<keyword evidence="2" id="KW-0472">Membrane</keyword>
<dbReference type="AlphaFoldDB" id="A0A212KFL4"/>
<name>A0A212KFL4_9FIRM</name>
<sequence length="87" mass="10108">MMTCQYVKIKLAQMNCTFVRILKFYRKSKLKNLKIYLHFSFLFYIFYIFQVILFARGDGSNAALPYGEPKNRAAQNRASPKAGPVFA</sequence>
<dbReference type="EMBL" id="FLUN01000001">
    <property type="protein sequence ID" value="SBW10335.1"/>
    <property type="molecule type" value="Genomic_DNA"/>
</dbReference>
<evidence type="ECO:0000256" key="1">
    <source>
        <dbReference type="SAM" id="MobiDB-lite"/>
    </source>
</evidence>
<keyword evidence="2" id="KW-1133">Transmembrane helix</keyword>
<organism evidence="3">
    <name type="scientific">uncultured Eubacteriales bacterium</name>
    <dbReference type="NCBI Taxonomy" id="172733"/>
    <lineage>
        <taxon>Bacteria</taxon>
        <taxon>Bacillati</taxon>
        <taxon>Bacillota</taxon>
        <taxon>Clostridia</taxon>
        <taxon>Eubacteriales</taxon>
        <taxon>environmental samples</taxon>
    </lineage>
</organism>
<evidence type="ECO:0000256" key="2">
    <source>
        <dbReference type="SAM" id="Phobius"/>
    </source>
</evidence>
<gene>
    <name evidence="3" type="ORF">KL86CLO1_12906</name>
</gene>
<evidence type="ECO:0000313" key="3">
    <source>
        <dbReference type="EMBL" id="SBW10335.1"/>
    </source>
</evidence>
<protein>
    <submittedName>
        <fullName evidence="3">Uncharacterized protein</fullName>
    </submittedName>
</protein>
<proteinExistence type="predicted"/>
<keyword evidence="2" id="KW-0812">Transmembrane</keyword>
<reference evidence="3" key="1">
    <citation type="submission" date="2016-04" db="EMBL/GenBank/DDBJ databases">
        <authorList>
            <person name="Evans L.H."/>
            <person name="Alamgir A."/>
            <person name="Owens N."/>
            <person name="Weber N.D."/>
            <person name="Virtaneva K."/>
            <person name="Barbian K."/>
            <person name="Babar A."/>
            <person name="Rosenke K."/>
        </authorList>
    </citation>
    <scope>NUCLEOTIDE SEQUENCE</scope>
    <source>
        <strain evidence="3">86</strain>
    </source>
</reference>
<accession>A0A212KFL4</accession>
<feature type="region of interest" description="Disordered" evidence="1">
    <location>
        <begin position="64"/>
        <end position="87"/>
    </location>
</feature>